<reference evidence="1" key="1">
    <citation type="submission" date="2020-06" db="EMBL/GenBank/DDBJ databases">
        <title>WGS assembly of Ceratodon purpureus strain R40.</title>
        <authorList>
            <person name="Carey S.B."/>
            <person name="Jenkins J."/>
            <person name="Shu S."/>
            <person name="Lovell J.T."/>
            <person name="Sreedasyam A."/>
            <person name="Maumus F."/>
            <person name="Tiley G.P."/>
            <person name="Fernandez-Pozo N."/>
            <person name="Barry K."/>
            <person name="Chen C."/>
            <person name="Wang M."/>
            <person name="Lipzen A."/>
            <person name="Daum C."/>
            <person name="Saski C.A."/>
            <person name="Payton A.C."/>
            <person name="Mcbreen J.C."/>
            <person name="Conrad R.E."/>
            <person name="Kollar L.M."/>
            <person name="Olsson S."/>
            <person name="Huttunen S."/>
            <person name="Landis J.B."/>
            <person name="Wickett N.J."/>
            <person name="Johnson M.G."/>
            <person name="Rensing S.A."/>
            <person name="Grimwood J."/>
            <person name="Schmutz J."/>
            <person name="Mcdaniel S.F."/>
        </authorList>
    </citation>
    <scope>NUCLEOTIDE SEQUENCE</scope>
    <source>
        <strain evidence="1">R40</strain>
    </source>
</reference>
<gene>
    <name evidence="1" type="ORF">KC19_9G097500</name>
</gene>
<comment type="caution">
    <text evidence="1">The sequence shown here is derived from an EMBL/GenBank/DDBJ whole genome shotgun (WGS) entry which is preliminary data.</text>
</comment>
<proteinExistence type="predicted"/>
<evidence type="ECO:0000313" key="1">
    <source>
        <dbReference type="EMBL" id="KAG0561849.1"/>
    </source>
</evidence>
<accession>A0A8T0GU16</accession>
<keyword evidence="2" id="KW-1185">Reference proteome</keyword>
<organism evidence="1 2">
    <name type="scientific">Ceratodon purpureus</name>
    <name type="common">Fire moss</name>
    <name type="synonym">Dicranum purpureum</name>
    <dbReference type="NCBI Taxonomy" id="3225"/>
    <lineage>
        <taxon>Eukaryota</taxon>
        <taxon>Viridiplantae</taxon>
        <taxon>Streptophyta</taxon>
        <taxon>Embryophyta</taxon>
        <taxon>Bryophyta</taxon>
        <taxon>Bryophytina</taxon>
        <taxon>Bryopsida</taxon>
        <taxon>Dicranidae</taxon>
        <taxon>Pseudoditrichales</taxon>
        <taxon>Ditrichaceae</taxon>
        <taxon>Ceratodon</taxon>
    </lineage>
</organism>
<dbReference type="EMBL" id="CM026430">
    <property type="protein sequence ID" value="KAG0561849.1"/>
    <property type="molecule type" value="Genomic_DNA"/>
</dbReference>
<protein>
    <submittedName>
        <fullName evidence="1">Uncharacterized protein</fullName>
    </submittedName>
</protein>
<dbReference type="Proteomes" id="UP000822688">
    <property type="component" value="Chromosome 9"/>
</dbReference>
<evidence type="ECO:0000313" key="2">
    <source>
        <dbReference type="Proteomes" id="UP000822688"/>
    </source>
</evidence>
<name>A0A8T0GU16_CERPU</name>
<sequence length="107" mass="11993">MSLLCTCGCTQRTKSEPEQVVLSSCKNDAGFNKQSELSLILLKDAEMFTHPKAQQFLTNSETQSTYKCAITSTNAKKTVQSKYVEESNTYKPKFSEITYQTSTLQVC</sequence>
<dbReference type="AlphaFoldDB" id="A0A8T0GU16"/>